<keyword evidence="3 9" id="KW-0255">Endonuclease</keyword>
<comment type="similarity">
    <text evidence="9">Belongs to the CRISPR-associated endonuclease Cas1 family.</text>
</comment>
<dbReference type="PANTHER" id="PTHR43219:SF1">
    <property type="entry name" value="CRISPR-ASSOCIATED ENDONUCLEASE CAS1"/>
    <property type="match status" value="1"/>
</dbReference>
<dbReference type="Gene3D" id="3.100.10.20">
    <property type="entry name" value="CRISPR-associated endonuclease Cas1, N-terminal domain"/>
    <property type="match status" value="1"/>
</dbReference>
<evidence type="ECO:0000256" key="5">
    <source>
        <dbReference type="ARBA" id="ARBA00022842"/>
    </source>
</evidence>
<dbReference type="GO" id="GO:0046872">
    <property type="term" value="F:metal ion binding"/>
    <property type="evidence" value="ECO:0007669"/>
    <property type="project" value="UniProtKB-UniRule"/>
</dbReference>
<dbReference type="InterPro" id="IPR019858">
    <property type="entry name" value="CRISPR-assoc_Cas1_HMARI/TNEAP"/>
</dbReference>
<dbReference type="InterPro" id="IPR002729">
    <property type="entry name" value="CRISPR-assoc_Cas1"/>
</dbReference>
<keyword evidence="2 9" id="KW-0479">Metal-binding</keyword>
<dbReference type="OrthoDB" id="9803119at2"/>
<dbReference type="Proteomes" id="UP000242329">
    <property type="component" value="Unassembled WGS sequence"/>
</dbReference>
<keyword evidence="5 9" id="KW-0460">Magnesium</keyword>
<evidence type="ECO:0000256" key="9">
    <source>
        <dbReference type="HAMAP-Rule" id="MF_01470"/>
    </source>
</evidence>
<keyword evidence="1 9" id="KW-0540">Nuclease</keyword>
<feature type="binding site" evidence="9">
    <location>
        <position position="222"/>
    </location>
    <ligand>
        <name>Mn(2+)</name>
        <dbReference type="ChEBI" id="CHEBI:29035"/>
    </ligand>
</feature>
<reference evidence="11" key="1">
    <citation type="submission" date="2016-11" db="EMBL/GenBank/DDBJ databases">
        <authorList>
            <person name="Varghese N."/>
            <person name="Submissions S."/>
        </authorList>
    </citation>
    <scope>NUCLEOTIDE SEQUENCE [LARGE SCALE GENOMIC DNA]</scope>
    <source>
        <strain evidence="11">DSM 11003</strain>
    </source>
</reference>
<evidence type="ECO:0000256" key="1">
    <source>
        <dbReference type="ARBA" id="ARBA00022722"/>
    </source>
</evidence>
<protein>
    <recommendedName>
        <fullName evidence="9">CRISPR-associated endonuclease Cas1</fullName>
        <ecNumber evidence="9">3.1.-.-</ecNumber>
    </recommendedName>
</protein>
<dbReference type="GO" id="GO:0043571">
    <property type="term" value="P:maintenance of CRISPR repeat elements"/>
    <property type="evidence" value="ECO:0007669"/>
    <property type="project" value="UniProtKB-UniRule"/>
</dbReference>
<feature type="binding site" evidence="9">
    <location>
        <position position="156"/>
    </location>
    <ligand>
        <name>Mn(2+)</name>
        <dbReference type="ChEBI" id="CHEBI:29035"/>
    </ligand>
</feature>
<dbReference type="PANTHER" id="PTHR43219">
    <property type="entry name" value="CRISPR-ASSOCIATED ENDONUCLEASE CAS1"/>
    <property type="match status" value="1"/>
</dbReference>
<keyword evidence="7 9" id="KW-0238">DNA-binding</keyword>
<dbReference type="Pfam" id="PF01867">
    <property type="entry name" value="Cas_Cas1"/>
    <property type="match status" value="1"/>
</dbReference>
<name>A0A1M5KAX9_9FIRM</name>
<keyword evidence="11" id="KW-1185">Reference proteome</keyword>
<comment type="subunit">
    <text evidence="9">Homodimer, forms a heterotetramer with a Cas2 homodimer.</text>
</comment>
<accession>A0A1M5KAX9</accession>
<dbReference type="RefSeq" id="WP_073089306.1">
    <property type="nucleotide sequence ID" value="NZ_FQWY01000004.1"/>
</dbReference>
<dbReference type="GO" id="GO:0051607">
    <property type="term" value="P:defense response to virus"/>
    <property type="evidence" value="ECO:0007669"/>
    <property type="project" value="UniProtKB-UniRule"/>
</dbReference>
<evidence type="ECO:0000256" key="3">
    <source>
        <dbReference type="ARBA" id="ARBA00022759"/>
    </source>
</evidence>
<proteinExistence type="inferred from homology"/>
<comment type="cofactor">
    <cofactor evidence="9">
        <name>Mg(2+)</name>
        <dbReference type="ChEBI" id="CHEBI:18420"/>
    </cofactor>
    <cofactor evidence="9">
        <name>Mn(2+)</name>
        <dbReference type="ChEBI" id="CHEBI:29035"/>
    </cofactor>
</comment>
<dbReference type="NCBIfam" id="TIGR03641">
    <property type="entry name" value="cas1_HMARI"/>
    <property type="match status" value="1"/>
</dbReference>
<dbReference type="GO" id="GO:0016787">
    <property type="term" value="F:hydrolase activity"/>
    <property type="evidence" value="ECO:0007669"/>
    <property type="project" value="UniProtKB-KW"/>
</dbReference>
<dbReference type="NCBIfam" id="TIGR00287">
    <property type="entry name" value="cas1"/>
    <property type="match status" value="1"/>
</dbReference>
<evidence type="ECO:0000256" key="7">
    <source>
        <dbReference type="ARBA" id="ARBA00023125"/>
    </source>
</evidence>
<keyword evidence="4 9" id="KW-0378">Hydrolase</keyword>
<keyword evidence="8 9" id="KW-0464">Manganese</keyword>
<dbReference type="EC" id="3.1.-.-" evidence="9"/>
<evidence type="ECO:0000256" key="8">
    <source>
        <dbReference type="ARBA" id="ARBA00023211"/>
    </source>
</evidence>
<evidence type="ECO:0000313" key="10">
    <source>
        <dbReference type="EMBL" id="SHG49925.1"/>
    </source>
</evidence>
<dbReference type="EMBL" id="FQWY01000004">
    <property type="protein sequence ID" value="SHG49925.1"/>
    <property type="molecule type" value="Genomic_DNA"/>
</dbReference>
<comment type="function">
    <text evidence="9">CRISPR (clustered regularly interspaced short palindromic repeat), is an adaptive immune system that provides protection against mobile genetic elements (viruses, transposable elements and conjugative plasmids). CRISPR clusters contain spacers, sequences complementary to antecedent mobile elements, and target invading nucleic acids. CRISPR clusters are transcribed and processed into CRISPR RNA (crRNA). Acts as a dsDNA endonuclease. Involved in the integration of spacer DNA into the CRISPR cassette.</text>
</comment>
<evidence type="ECO:0000256" key="4">
    <source>
        <dbReference type="ARBA" id="ARBA00022801"/>
    </source>
</evidence>
<dbReference type="AlphaFoldDB" id="A0A1M5KAX9"/>
<feature type="binding site" evidence="9">
    <location>
        <position position="237"/>
    </location>
    <ligand>
        <name>Mn(2+)</name>
        <dbReference type="ChEBI" id="CHEBI:29035"/>
    </ligand>
</feature>
<dbReference type="GO" id="GO:0003677">
    <property type="term" value="F:DNA binding"/>
    <property type="evidence" value="ECO:0007669"/>
    <property type="project" value="UniProtKB-KW"/>
</dbReference>
<dbReference type="HAMAP" id="MF_01470">
    <property type="entry name" value="Cas1"/>
    <property type="match status" value="1"/>
</dbReference>
<sequence>MKKTVYVFNDGEFKRKDNTVYFETEEGKKYLPVEDLKEIYVFGEVSLNKRFLEFISQKEIILHFFNHHGYYTGSYYPREHLNSGFMILKQAEFYLDAEKRIKLAREFVRGAAQNMLAVLRYYHNRGKDLEKVIEHIKELTLSIDNCCTTEALMAIEGNIRETYYEAFNLIIDKPDFTFSGRSRRPPRDRINALISFGNTILYTAVLSEIYKTHLDPRIGYLHTTNFRRFTLNLDVAEIFKPILVDRLIFSLLGRNMLKSSHFESKLDGILLNETGRKLFLQEWEEKIKTTIKHRELGREVSYRRLIRMELYKLEKHLIGEKEYEPFVSRW</sequence>
<dbReference type="STRING" id="1123382.SAMN02745221_00354"/>
<dbReference type="InterPro" id="IPR042211">
    <property type="entry name" value="CRISPR-assoc_Cas1_N"/>
</dbReference>
<dbReference type="GO" id="GO:0004520">
    <property type="term" value="F:DNA endonuclease activity"/>
    <property type="evidence" value="ECO:0007669"/>
    <property type="project" value="InterPro"/>
</dbReference>
<evidence type="ECO:0000313" key="11">
    <source>
        <dbReference type="Proteomes" id="UP000242329"/>
    </source>
</evidence>
<keyword evidence="6 9" id="KW-0051">Antiviral defense</keyword>
<dbReference type="CDD" id="cd09722">
    <property type="entry name" value="Cas1_I-B"/>
    <property type="match status" value="1"/>
</dbReference>
<dbReference type="InterPro" id="IPR042206">
    <property type="entry name" value="CRISPR-assoc_Cas1_C"/>
</dbReference>
<organism evidence="10 11">
    <name type="scientific">Thermosyntropha lipolytica DSM 11003</name>
    <dbReference type="NCBI Taxonomy" id="1123382"/>
    <lineage>
        <taxon>Bacteria</taxon>
        <taxon>Bacillati</taxon>
        <taxon>Bacillota</taxon>
        <taxon>Clostridia</taxon>
        <taxon>Eubacteriales</taxon>
        <taxon>Syntrophomonadaceae</taxon>
        <taxon>Thermosyntropha</taxon>
    </lineage>
</organism>
<gene>
    <name evidence="9" type="primary">cas1</name>
    <name evidence="10" type="ORF">SAMN02745221_00354</name>
</gene>
<evidence type="ECO:0000256" key="6">
    <source>
        <dbReference type="ARBA" id="ARBA00023118"/>
    </source>
</evidence>
<dbReference type="Gene3D" id="1.20.120.920">
    <property type="entry name" value="CRISPR-associated endonuclease Cas1, C-terminal domain"/>
    <property type="match status" value="1"/>
</dbReference>
<evidence type="ECO:0000256" key="2">
    <source>
        <dbReference type="ARBA" id="ARBA00022723"/>
    </source>
</evidence>